<dbReference type="InterPro" id="IPR029033">
    <property type="entry name" value="His_PPase_superfam"/>
</dbReference>
<dbReference type="RefSeq" id="WP_218889885.1">
    <property type="nucleotide sequence ID" value="NZ_JACCFI010000001.1"/>
</dbReference>
<dbReference type="CDD" id="cd07067">
    <property type="entry name" value="HP_PGM_like"/>
    <property type="match status" value="1"/>
</dbReference>
<dbReference type="Gene3D" id="3.40.50.1240">
    <property type="entry name" value="Phosphoglycerate mutase-like"/>
    <property type="match status" value="1"/>
</dbReference>
<evidence type="ECO:0000256" key="2">
    <source>
        <dbReference type="SAM" id="MobiDB-lite"/>
    </source>
</evidence>
<dbReference type="Proteomes" id="UP000549066">
    <property type="component" value="Unassembled WGS sequence"/>
</dbReference>
<dbReference type="EC" id="3.1.3.-" evidence="3"/>
<feature type="binding site" evidence="1">
    <location>
        <position position="83"/>
    </location>
    <ligand>
        <name>substrate</name>
    </ligand>
</feature>
<proteinExistence type="predicted"/>
<dbReference type="SUPFAM" id="SSF53254">
    <property type="entry name" value="Phosphoglycerate mutase-like"/>
    <property type="match status" value="1"/>
</dbReference>
<dbReference type="PANTHER" id="PTHR47623:SF1">
    <property type="entry name" value="OS09G0287300 PROTEIN"/>
    <property type="match status" value="1"/>
</dbReference>
<feature type="compositionally biased region" description="Basic and acidic residues" evidence="2">
    <location>
        <begin position="45"/>
        <end position="57"/>
    </location>
</feature>
<sequence>MLEVAAGKHCAEQGVRVTDPTEGRTVKTLVLMRHAKSSWDSPGLPDHDRPLNDLGRQDAPRMGRRLVERGIEPDVIITSTAERARSTAALVAGELGTPARRIIADERLYSASVETMLRVIRSLDDRLAVAMLVGHNPEMTELATRFSKTAEAMSTAAIAVFTFDAASWADVRAATSAGKVAAPPIGVTFDAPDRTHDRNR</sequence>
<dbReference type="PANTHER" id="PTHR47623">
    <property type="entry name" value="OS09G0287300 PROTEIN"/>
    <property type="match status" value="1"/>
</dbReference>
<gene>
    <name evidence="3" type="ORF">BJY17_002060</name>
</gene>
<keyword evidence="4" id="KW-1185">Reference proteome</keyword>
<name>A0A852WZF9_9MICO</name>
<dbReference type="GO" id="GO:0016787">
    <property type="term" value="F:hydrolase activity"/>
    <property type="evidence" value="ECO:0007669"/>
    <property type="project" value="UniProtKB-KW"/>
</dbReference>
<dbReference type="SMART" id="SM00855">
    <property type="entry name" value="PGAM"/>
    <property type="match status" value="1"/>
</dbReference>
<comment type="caution">
    <text evidence="3">The sequence shown here is derived from an EMBL/GenBank/DDBJ whole genome shotgun (WGS) entry which is preliminary data.</text>
</comment>
<feature type="region of interest" description="Disordered" evidence="2">
    <location>
        <begin position="37"/>
        <end position="57"/>
    </location>
</feature>
<keyword evidence="3" id="KW-0378">Hydrolase</keyword>
<dbReference type="InterPro" id="IPR013078">
    <property type="entry name" value="His_Pase_superF_clade-1"/>
</dbReference>
<accession>A0A852WZF9</accession>
<evidence type="ECO:0000256" key="1">
    <source>
        <dbReference type="PIRSR" id="PIRSR613078-2"/>
    </source>
</evidence>
<evidence type="ECO:0000313" key="3">
    <source>
        <dbReference type="EMBL" id="NYG21313.1"/>
    </source>
</evidence>
<evidence type="ECO:0000313" key="4">
    <source>
        <dbReference type="Proteomes" id="UP000549066"/>
    </source>
</evidence>
<dbReference type="Pfam" id="PF00300">
    <property type="entry name" value="His_Phos_1"/>
    <property type="match status" value="1"/>
</dbReference>
<protein>
    <submittedName>
        <fullName evidence="3">Phosphohistidine phosphatase</fullName>
        <ecNumber evidence="3">3.1.3.-</ecNumber>
    </submittedName>
</protein>
<organism evidence="3 4">
    <name type="scientific">Agromyces hippuratus</name>
    <dbReference type="NCBI Taxonomy" id="286438"/>
    <lineage>
        <taxon>Bacteria</taxon>
        <taxon>Bacillati</taxon>
        <taxon>Actinomycetota</taxon>
        <taxon>Actinomycetes</taxon>
        <taxon>Micrococcales</taxon>
        <taxon>Microbacteriaceae</taxon>
        <taxon>Agromyces</taxon>
    </lineage>
</organism>
<dbReference type="AlphaFoldDB" id="A0A852WZF9"/>
<dbReference type="EMBL" id="JACCFI010000001">
    <property type="protein sequence ID" value="NYG21313.1"/>
    <property type="molecule type" value="Genomic_DNA"/>
</dbReference>
<reference evidence="3 4" key="1">
    <citation type="submission" date="2020-07" db="EMBL/GenBank/DDBJ databases">
        <title>Sequencing the genomes of 1000 actinobacteria strains.</title>
        <authorList>
            <person name="Klenk H.-P."/>
        </authorList>
    </citation>
    <scope>NUCLEOTIDE SEQUENCE [LARGE SCALE GENOMIC DNA]</scope>
    <source>
        <strain evidence="3 4">DSM 8598</strain>
    </source>
</reference>